<dbReference type="Pfam" id="PF03349">
    <property type="entry name" value="Toluene_X"/>
    <property type="match status" value="2"/>
</dbReference>
<evidence type="ECO:0000256" key="6">
    <source>
        <dbReference type="ARBA" id="ARBA00023136"/>
    </source>
</evidence>
<proteinExistence type="inferred from homology"/>
<dbReference type="SUPFAM" id="SSF56935">
    <property type="entry name" value="Porins"/>
    <property type="match status" value="1"/>
</dbReference>
<evidence type="ECO:0000256" key="5">
    <source>
        <dbReference type="ARBA" id="ARBA00022729"/>
    </source>
</evidence>
<sequence length="471" mass="51498">MNKKYLRHAVLAAAIGSVSQGAMAAGFYLQETSASGLGRAFAAENTIGDNASILARNPAGSALFDTYTITGGITYVDPNIDVAGDVTYFGPVALPDGSVIITDLLTVPADADDYATSAWIPNGYLAAPINDEWSWGLAMYTDFGLETDFPDSFPATLIANQTELLTVNIQPSIAYDINDTLSLGAAINFLYADAKLNTSFPTDFPLGAALAQVIGFNPEGATLLNIEGDGWDVSWTVGALWRISDNTRAGISYHAKYDPKLKGDISSDIIPPGAPFDDVSGSLTLNLPDTLELGFYHRFDSQWALALGYMWTNWDRFERLEAFVPSAGEGFNPLPLKEENFKSGSRFSIAGEYFYNDKATIRFGYAYDQGAARDGFNRNEQEEILANTGLDLPITWRTLSIPDTDRQWLTLGGTYHHTDKLSVDAGIAYLWGDDEKIQEINNLQNLFLTYYDGGTTKTEAWLFSAAINYRF</sequence>
<keyword evidence="5 8" id="KW-0732">Signal</keyword>
<evidence type="ECO:0000256" key="8">
    <source>
        <dbReference type="SAM" id="SignalP"/>
    </source>
</evidence>
<evidence type="ECO:0000256" key="2">
    <source>
        <dbReference type="ARBA" id="ARBA00008163"/>
    </source>
</evidence>
<feature type="signal peptide" evidence="8">
    <location>
        <begin position="1"/>
        <end position="24"/>
    </location>
</feature>
<keyword evidence="10" id="KW-1185">Reference proteome</keyword>
<name>A0ABV4P360_9GAMM</name>
<evidence type="ECO:0000256" key="4">
    <source>
        <dbReference type="ARBA" id="ARBA00022692"/>
    </source>
</evidence>
<evidence type="ECO:0000313" key="9">
    <source>
        <dbReference type="EMBL" id="MFA0812810.1"/>
    </source>
</evidence>
<protein>
    <submittedName>
        <fullName evidence="9">OmpP1/FadL family transporter</fullName>
    </submittedName>
</protein>
<keyword evidence="6" id="KW-0472">Membrane</keyword>
<comment type="subcellular location">
    <subcellularLocation>
        <location evidence="1">Cell outer membrane</location>
        <topology evidence="1">Multi-pass membrane protein</topology>
    </subcellularLocation>
</comment>
<gene>
    <name evidence="9" type="ORF">ACCI49_18000</name>
</gene>
<keyword evidence="7" id="KW-0998">Cell outer membrane</keyword>
<dbReference type="PANTHER" id="PTHR35093:SF8">
    <property type="entry name" value="OUTER MEMBRANE PROTEIN NMB0088-RELATED"/>
    <property type="match status" value="1"/>
</dbReference>
<accession>A0ABV4P360</accession>
<dbReference type="EMBL" id="JBGMEK010000055">
    <property type="protein sequence ID" value="MFA0812810.1"/>
    <property type="molecule type" value="Genomic_DNA"/>
</dbReference>
<dbReference type="PANTHER" id="PTHR35093">
    <property type="entry name" value="OUTER MEMBRANE PROTEIN NMB0088-RELATED"/>
    <property type="match status" value="1"/>
</dbReference>
<dbReference type="RefSeq" id="WP_371840536.1">
    <property type="nucleotide sequence ID" value="NZ_JBGMEK010000055.1"/>
</dbReference>
<comment type="caution">
    <text evidence="9">The sequence shown here is derived from an EMBL/GenBank/DDBJ whole genome shotgun (WGS) entry which is preliminary data.</text>
</comment>
<evidence type="ECO:0000313" key="10">
    <source>
        <dbReference type="Proteomes" id="UP001569428"/>
    </source>
</evidence>
<comment type="similarity">
    <text evidence="2">Belongs to the OmpP1/FadL family.</text>
</comment>
<dbReference type="Proteomes" id="UP001569428">
    <property type="component" value="Unassembled WGS sequence"/>
</dbReference>
<reference evidence="9 10" key="1">
    <citation type="submission" date="2024-08" db="EMBL/GenBank/DDBJ databases">
        <authorList>
            <person name="Ishaq N."/>
        </authorList>
    </citation>
    <scope>NUCLEOTIDE SEQUENCE [LARGE SCALE GENOMIC DNA]</scope>
    <source>
        <strain evidence="9 10">DSM 18651</strain>
    </source>
</reference>
<feature type="chain" id="PRO_5046398390" evidence="8">
    <location>
        <begin position="25"/>
        <end position="471"/>
    </location>
</feature>
<evidence type="ECO:0000256" key="3">
    <source>
        <dbReference type="ARBA" id="ARBA00022452"/>
    </source>
</evidence>
<dbReference type="InterPro" id="IPR005017">
    <property type="entry name" value="OMPP1/FadL/TodX"/>
</dbReference>
<keyword evidence="3" id="KW-1134">Transmembrane beta strand</keyword>
<dbReference type="Gene3D" id="2.40.160.60">
    <property type="entry name" value="Outer membrane protein transport protein (OMPP1/FadL/TodX)"/>
    <property type="match status" value="1"/>
</dbReference>
<keyword evidence="4" id="KW-0812">Transmembrane</keyword>
<evidence type="ECO:0000256" key="1">
    <source>
        <dbReference type="ARBA" id="ARBA00004571"/>
    </source>
</evidence>
<evidence type="ECO:0000256" key="7">
    <source>
        <dbReference type="ARBA" id="ARBA00023237"/>
    </source>
</evidence>
<organism evidence="9 10">
    <name type="scientific">Microbulbifer epialgicus</name>
    <dbReference type="NCBI Taxonomy" id="393907"/>
    <lineage>
        <taxon>Bacteria</taxon>
        <taxon>Pseudomonadati</taxon>
        <taxon>Pseudomonadota</taxon>
        <taxon>Gammaproteobacteria</taxon>
        <taxon>Cellvibrionales</taxon>
        <taxon>Microbulbiferaceae</taxon>
        <taxon>Microbulbifer</taxon>
    </lineage>
</organism>